<proteinExistence type="predicted"/>
<sequence>MHLVAEPGFGYPDAWWCGLADAGDIAMRFIVFLLALAAALTAVAALLIATMSIFTDNPHDPKVPWGYALVVAAGVAMALSAISALAIWGSPRAAAWLLSSAAMAGVVGMAAQGVIMFLVRNNPNAPDAYNIATAIVLAGAAPALLATLGAWLSRRVATAG</sequence>
<comment type="caution">
    <text evidence="2">The sequence shown here is derived from an EMBL/GenBank/DDBJ whole genome shotgun (WGS) entry which is preliminary data.</text>
</comment>
<reference evidence="2 3" key="1">
    <citation type="submission" date="2019-11" db="EMBL/GenBank/DDBJ databases">
        <title>Identification of a novel strain.</title>
        <authorList>
            <person name="Xu Q."/>
            <person name="Wang G."/>
        </authorList>
    </citation>
    <scope>NUCLEOTIDE SEQUENCE [LARGE SCALE GENOMIC DNA]</scope>
    <source>
        <strain evidence="3">xq</strain>
    </source>
</reference>
<keyword evidence="1" id="KW-0472">Membrane</keyword>
<gene>
    <name evidence="2" type="ORF">GIW81_15260</name>
</gene>
<organism evidence="2 3">
    <name type="scientific">Hyphomicrobium album</name>
    <dbReference type="NCBI Taxonomy" id="2665159"/>
    <lineage>
        <taxon>Bacteria</taxon>
        <taxon>Pseudomonadati</taxon>
        <taxon>Pseudomonadota</taxon>
        <taxon>Alphaproteobacteria</taxon>
        <taxon>Hyphomicrobiales</taxon>
        <taxon>Hyphomicrobiaceae</taxon>
        <taxon>Hyphomicrobium</taxon>
    </lineage>
</organism>
<feature type="transmembrane region" description="Helical" evidence="1">
    <location>
        <begin position="131"/>
        <end position="152"/>
    </location>
</feature>
<keyword evidence="3" id="KW-1185">Reference proteome</keyword>
<feature type="transmembrane region" description="Helical" evidence="1">
    <location>
        <begin position="95"/>
        <end position="119"/>
    </location>
</feature>
<protein>
    <submittedName>
        <fullName evidence="2">Uncharacterized protein</fullName>
    </submittedName>
</protein>
<feature type="transmembrane region" description="Helical" evidence="1">
    <location>
        <begin position="65"/>
        <end position="88"/>
    </location>
</feature>
<dbReference type="AlphaFoldDB" id="A0A6I3KPW0"/>
<keyword evidence="1" id="KW-0812">Transmembrane</keyword>
<dbReference type="Proteomes" id="UP000440694">
    <property type="component" value="Unassembled WGS sequence"/>
</dbReference>
<feature type="transmembrane region" description="Helical" evidence="1">
    <location>
        <begin position="29"/>
        <end position="53"/>
    </location>
</feature>
<evidence type="ECO:0000313" key="3">
    <source>
        <dbReference type="Proteomes" id="UP000440694"/>
    </source>
</evidence>
<name>A0A6I3KPW0_9HYPH</name>
<keyword evidence="1" id="KW-1133">Transmembrane helix</keyword>
<evidence type="ECO:0000256" key="1">
    <source>
        <dbReference type="SAM" id="Phobius"/>
    </source>
</evidence>
<accession>A0A6I3KPW0</accession>
<dbReference type="RefSeq" id="WP_154740212.1">
    <property type="nucleotide sequence ID" value="NZ_WMBQ01000002.1"/>
</dbReference>
<dbReference type="EMBL" id="WMBQ01000002">
    <property type="protein sequence ID" value="MTD95697.1"/>
    <property type="molecule type" value="Genomic_DNA"/>
</dbReference>
<evidence type="ECO:0000313" key="2">
    <source>
        <dbReference type="EMBL" id="MTD95697.1"/>
    </source>
</evidence>